<gene>
    <name evidence="7" type="ORF">CEPIT_LOCUS9820</name>
</gene>
<keyword evidence="3 6" id="KW-1133">Transmembrane helix</keyword>
<dbReference type="InterPro" id="IPR004254">
    <property type="entry name" value="AdipoR/HlyIII-related"/>
</dbReference>
<dbReference type="GO" id="GO:0046872">
    <property type="term" value="F:metal ion binding"/>
    <property type="evidence" value="ECO:0007669"/>
    <property type="project" value="UniProtKB-KW"/>
</dbReference>
<feature type="binding site" evidence="5">
    <location>
        <position position="346"/>
    </location>
    <ligand>
        <name>Zn(2+)</name>
        <dbReference type="ChEBI" id="CHEBI:29105"/>
    </ligand>
</feature>
<protein>
    <submittedName>
        <fullName evidence="7">Uncharacterized protein</fullName>
    </submittedName>
</protein>
<feature type="transmembrane region" description="Helical" evidence="6">
    <location>
        <begin position="301"/>
        <end position="323"/>
    </location>
</feature>
<proteinExistence type="predicted"/>
<accession>A0AAV0CZL8</accession>
<keyword evidence="4 6" id="KW-0472">Membrane</keyword>
<dbReference type="GO" id="GO:0038023">
    <property type="term" value="F:signaling receptor activity"/>
    <property type="evidence" value="ECO:0007669"/>
    <property type="project" value="TreeGrafter"/>
</dbReference>
<keyword evidence="5" id="KW-0862">Zinc</keyword>
<reference evidence="7" key="1">
    <citation type="submission" date="2022-07" db="EMBL/GenBank/DDBJ databases">
        <authorList>
            <person name="Macas J."/>
            <person name="Novak P."/>
            <person name="Neumann P."/>
        </authorList>
    </citation>
    <scope>NUCLEOTIDE SEQUENCE</scope>
</reference>
<dbReference type="GO" id="GO:0016020">
    <property type="term" value="C:membrane"/>
    <property type="evidence" value="ECO:0007669"/>
    <property type="project" value="UniProtKB-SubCell"/>
</dbReference>
<feature type="binding site" evidence="5">
    <location>
        <position position="197"/>
    </location>
    <ligand>
        <name>Zn(2+)</name>
        <dbReference type="ChEBI" id="CHEBI:29105"/>
    </ligand>
</feature>
<keyword evidence="5" id="KW-0479">Metal-binding</keyword>
<comment type="caution">
    <text evidence="7">The sequence shown here is derived from an EMBL/GenBank/DDBJ whole genome shotgun (WGS) entry which is preliminary data.</text>
</comment>
<dbReference type="PANTHER" id="PTHR20855">
    <property type="entry name" value="ADIPOR/PROGESTIN RECEPTOR-RELATED"/>
    <property type="match status" value="1"/>
</dbReference>
<organism evidence="7 8">
    <name type="scientific">Cuscuta epithymum</name>
    <dbReference type="NCBI Taxonomy" id="186058"/>
    <lineage>
        <taxon>Eukaryota</taxon>
        <taxon>Viridiplantae</taxon>
        <taxon>Streptophyta</taxon>
        <taxon>Embryophyta</taxon>
        <taxon>Tracheophyta</taxon>
        <taxon>Spermatophyta</taxon>
        <taxon>Magnoliopsida</taxon>
        <taxon>eudicotyledons</taxon>
        <taxon>Gunneridae</taxon>
        <taxon>Pentapetalae</taxon>
        <taxon>asterids</taxon>
        <taxon>lamiids</taxon>
        <taxon>Solanales</taxon>
        <taxon>Convolvulaceae</taxon>
        <taxon>Cuscuteae</taxon>
        <taxon>Cuscuta</taxon>
        <taxon>Cuscuta subgen. Cuscuta</taxon>
    </lineage>
</organism>
<evidence type="ECO:0000256" key="2">
    <source>
        <dbReference type="ARBA" id="ARBA00022692"/>
    </source>
</evidence>
<evidence type="ECO:0000256" key="1">
    <source>
        <dbReference type="ARBA" id="ARBA00004141"/>
    </source>
</evidence>
<name>A0AAV0CZL8_9ASTE</name>
<dbReference type="PANTHER" id="PTHR20855:SF100">
    <property type="entry name" value="HEPTAHELICAL TRANSMEMBRANE PROTEIN 2"/>
    <property type="match status" value="1"/>
</dbReference>
<evidence type="ECO:0000256" key="4">
    <source>
        <dbReference type="ARBA" id="ARBA00023136"/>
    </source>
</evidence>
<dbReference type="GO" id="GO:0009744">
    <property type="term" value="P:response to sucrose"/>
    <property type="evidence" value="ECO:0007669"/>
    <property type="project" value="UniProtKB-ARBA"/>
</dbReference>
<dbReference type="Pfam" id="PF03006">
    <property type="entry name" value="HlyIII"/>
    <property type="match status" value="1"/>
</dbReference>
<dbReference type="GO" id="GO:0009725">
    <property type="term" value="P:response to hormone"/>
    <property type="evidence" value="ECO:0007669"/>
    <property type="project" value="UniProtKB-ARBA"/>
</dbReference>
<feature type="transmembrane region" description="Helical" evidence="6">
    <location>
        <begin position="179"/>
        <end position="201"/>
    </location>
</feature>
<dbReference type="EMBL" id="CAMAPF010000056">
    <property type="protein sequence ID" value="CAH9086496.1"/>
    <property type="molecule type" value="Genomic_DNA"/>
</dbReference>
<keyword evidence="8" id="KW-1185">Reference proteome</keyword>
<evidence type="ECO:0000256" key="3">
    <source>
        <dbReference type="ARBA" id="ARBA00022989"/>
    </source>
</evidence>
<comment type="subcellular location">
    <subcellularLocation>
        <location evidence="1">Membrane</location>
        <topology evidence="1">Multi-pass membrane protein</topology>
    </subcellularLocation>
</comment>
<keyword evidence="2 6" id="KW-0812">Transmembrane</keyword>
<evidence type="ECO:0000313" key="8">
    <source>
        <dbReference type="Proteomes" id="UP001152523"/>
    </source>
</evidence>
<sequence>MKRRGGRGGQSMTVMAAGVDADHRVDLAAKVKKMKNRVKFERRLVKYEALPDYLQDNEFIRDYYRCEWPLKDLVLSVFSLHNETLNIWTHLGGAMIFVALTVMSLTEKASLENLLVASNFLRWEATSVKHNNSAAAFRVSYCTLPHLESYPRKFPESSILYNVINNNGANSVMIPTWPWFIFLGGATCCLVVSSVSHLFACHSRRCSLLFWRLDHSGISLMITTSFIAPTYYIFSCHPVWRLFYFTSITVLATLAAITLLSPALSSGRFRSFKATIFVTLGLFGIVPAVHTALLYGHHRQVAVALGCEIAMGVLYAVGAGFYVARIPERLRPGGFDLVGSSHQIFHVFVVAAALAHCVATLVVMDWRRGLPLCSL</sequence>
<evidence type="ECO:0000256" key="6">
    <source>
        <dbReference type="SAM" id="Phobius"/>
    </source>
</evidence>
<feature type="transmembrane region" description="Helical" evidence="6">
    <location>
        <begin position="240"/>
        <end position="264"/>
    </location>
</feature>
<feature type="transmembrane region" description="Helical" evidence="6">
    <location>
        <begin position="276"/>
        <end position="295"/>
    </location>
</feature>
<evidence type="ECO:0000256" key="5">
    <source>
        <dbReference type="PIRSR" id="PIRSR604254-1"/>
    </source>
</evidence>
<dbReference type="AlphaFoldDB" id="A0AAV0CZL8"/>
<feature type="transmembrane region" description="Helical" evidence="6">
    <location>
        <begin position="213"/>
        <end position="234"/>
    </location>
</feature>
<dbReference type="Proteomes" id="UP001152523">
    <property type="component" value="Unassembled WGS sequence"/>
</dbReference>
<feature type="binding site" evidence="5">
    <location>
        <position position="342"/>
    </location>
    <ligand>
        <name>Zn(2+)</name>
        <dbReference type="ChEBI" id="CHEBI:29105"/>
    </ligand>
</feature>
<evidence type="ECO:0000313" key="7">
    <source>
        <dbReference type="EMBL" id="CAH9086496.1"/>
    </source>
</evidence>
<feature type="transmembrane region" description="Helical" evidence="6">
    <location>
        <begin position="344"/>
        <end position="364"/>
    </location>
</feature>